<evidence type="ECO:0000259" key="4">
    <source>
        <dbReference type="Pfam" id="PF03446"/>
    </source>
</evidence>
<proteinExistence type="predicted"/>
<dbReference type="EC" id="1.1.1.60" evidence="6"/>
<dbReference type="OrthoDB" id="9786703at2"/>
<evidence type="ECO:0000313" key="6">
    <source>
        <dbReference type="EMBL" id="AOS44393.1"/>
    </source>
</evidence>
<dbReference type="InterPro" id="IPR036291">
    <property type="entry name" value="NAD(P)-bd_dom_sf"/>
</dbReference>
<name>A0A1D8AU30_9BACT</name>
<dbReference type="InterPro" id="IPR015815">
    <property type="entry name" value="HIBADH-related"/>
</dbReference>
<dbReference type="Pfam" id="PF03446">
    <property type="entry name" value="NAD_binding_2"/>
    <property type="match status" value="1"/>
</dbReference>
<evidence type="ECO:0000313" key="7">
    <source>
        <dbReference type="Proteomes" id="UP000095228"/>
    </source>
</evidence>
<feature type="active site" evidence="3">
    <location>
        <position position="171"/>
    </location>
</feature>
<dbReference type="SUPFAM" id="SSF48179">
    <property type="entry name" value="6-phosphogluconate dehydrogenase C-terminal domain-like"/>
    <property type="match status" value="1"/>
</dbReference>
<feature type="domain" description="3-hydroxyisobutyrate dehydrogenase-like NAD-binding" evidence="5">
    <location>
        <begin position="165"/>
        <end position="285"/>
    </location>
</feature>
<dbReference type="PATRIC" id="fig|1838286.3.peg.1470"/>
<reference evidence="6 7" key="1">
    <citation type="submission" date="2016-06" db="EMBL/GenBank/DDBJ databases">
        <title>Three novel species with peptidoglycan cell walls form the new genus Lacunisphaera gen. nov. in the family Opitutaceae of the verrucomicrobial subdivision 4.</title>
        <authorList>
            <person name="Rast P."/>
            <person name="Gloeckner I."/>
            <person name="Jogler M."/>
            <person name="Boedeker C."/>
            <person name="Jeske O."/>
            <person name="Wiegand S."/>
            <person name="Reinhardt R."/>
            <person name="Schumann P."/>
            <person name="Rohde M."/>
            <person name="Spring S."/>
            <person name="Gloeckner F.O."/>
            <person name="Jogler C."/>
        </authorList>
    </citation>
    <scope>NUCLEOTIDE SEQUENCE [LARGE SCALE GENOMIC DNA]</scope>
    <source>
        <strain evidence="6 7">IG16b</strain>
    </source>
</reference>
<evidence type="ECO:0000256" key="3">
    <source>
        <dbReference type="PIRSR" id="PIRSR000103-1"/>
    </source>
</evidence>
<organism evidence="6 7">
    <name type="scientific">Lacunisphaera limnophila</name>
    <dbReference type="NCBI Taxonomy" id="1838286"/>
    <lineage>
        <taxon>Bacteria</taxon>
        <taxon>Pseudomonadati</taxon>
        <taxon>Verrucomicrobiota</taxon>
        <taxon>Opitutia</taxon>
        <taxon>Opitutales</taxon>
        <taxon>Opitutaceae</taxon>
        <taxon>Lacunisphaera</taxon>
    </lineage>
</organism>
<dbReference type="RefSeq" id="WP_069961645.1">
    <property type="nucleotide sequence ID" value="NZ_CP016094.1"/>
</dbReference>
<dbReference type="EMBL" id="CP016094">
    <property type="protein sequence ID" value="AOS44393.1"/>
    <property type="molecule type" value="Genomic_DNA"/>
</dbReference>
<dbReference type="PIRSF" id="PIRSF000103">
    <property type="entry name" value="HIBADH"/>
    <property type="match status" value="1"/>
</dbReference>
<dbReference type="InterPro" id="IPR029154">
    <property type="entry name" value="HIBADH-like_NADP-bd"/>
</dbReference>
<dbReference type="InterPro" id="IPR006115">
    <property type="entry name" value="6PGDH_NADP-bd"/>
</dbReference>
<protein>
    <submittedName>
        <fullName evidence="6">2-hydroxy-3-oxopropionate reductase</fullName>
        <ecNumber evidence="6">1.1.1.60</ecNumber>
    </submittedName>
</protein>
<keyword evidence="1 6" id="KW-0560">Oxidoreductase</keyword>
<evidence type="ECO:0000256" key="1">
    <source>
        <dbReference type="ARBA" id="ARBA00023002"/>
    </source>
</evidence>
<dbReference type="STRING" id="1838286.Verru16b_01455"/>
<dbReference type="SUPFAM" id="SSF51735">
    <property type="entry name" value="NAD(P)-binding Rossmann-fold domains"/>
    <property type="match status" value="1"/>
</dbReference>
<dbReference type="AlphaFoldDB" id="A0A1D8AU30"/>
<dbReference type="Gene3D" id="1.10.1040.10">
    <property type="entry name" value="N-(1-d-carboxylethyl)-l-norvaline Dehydrogenase, domain 2"/>
    <property type="match status" value="1"/>
</dbReference>
<accession>A0A1D8AU30</accession>
<evidence type="ECO:0000259" key="5">
    <source>
        <dbReference type="Pfam" id="PF14833"/>
    </source>
</evidence>
<dbReference type="Pfam" id="PF14833">
    <property type="entry name" value="NAD_binding_11"/>
    <property type="match status" value="1"/>
</dbReference>
<sequence>MASIAFIGTGVMGRSMAGHLLKAGHTLHVHNRTPAKAQPLLDAGAHWHATPGSAAAKADFVFTIVGFPQDVEETYFNPTGVLAAAKPGTVLVDMTTSSPALARRIAAAAATKGLAALDAPVTGGDVGAREARLSIMVGGDETAFAHARPFFDLMGRIIVHHGGPGCGQLCKLANQIGIASVMMSWCEALAFGQSAGLDPARVLESIGGGAAGSVGMTVLAPRALKGDFAPGFYVKHFLKDLRLALEAAEAMSLDLPGTKQAKKLYDQVAARGWEDAGTQALFRLYTERA</sequence>
<dbReference type="InterPro" id="IPR008927">
    <property type="entry name" value="6-PGluconate_DH-like_C_sf"/>
</dbReference>
<keyword evidence="7" id="KW-1185">Reference proteome</keyword>
<dbReference type="Proteomes" id="UP000095228">
    <property type="component" value="Chromosome"/>
</dbReference>
<keyword evidence="2" id="KW-0520">NAD</keyword>
<gene>
    <name evidence="6" type="primary">glxR_2</name>
    <name evidence="6" type="ORF">Verru16b_01455</name>
</gene>
<feature type="domain" description="6-phosphogluconate dehydrogenase NADP-binding" evidence="4">
    <location>
        <begin position="3"/>
        <end position="160"/>
    </location>
</feature>
<dbReference type="Gene3D" id="3.40.50.720">
    <property type="entry name" value="NAD(P)-binding Rossmann-like Domain"/>
    <property type="match status" value="1"/>
</dbReference>
<dbReference type="PANTHER" id="PTHR43060:SF15">
    <property type="entry name" value="3-HYDROXYISOBUTYRATE DEHYDROGENASE-LIKE 1, MITOCHONDRIAL-RELATED"/>
    <property type="match status" value="1"/>
</dbReference>
<dbReference type="GO" id="GO:0008679">
    <property type="term" value="F:2-hydroxy-3-oxopropionate reductase activity"/>
    <property type="evidence" value="ECO:0007669"/>
    <property type="project" value="UniProtKB-EC"/>
</dbReference>
<evidence type="ECO:0000256" key="2">
    <source>
        <dbReference type="ARBA" id="ARBA00023027"/>
    </source>
</evidence>
<dbReference type="GO" id="GO:0051287">
    <property type="term" value="F:NAD binding"/>
    <property type="evidence" value="ECO:0007669"/>
    <property type="project" value="InterPro"/>
</dbReference>
<dbReference type="InterPro" id="IPR013328">
    <property type="entry name" value="6PGD_dom2"/>
</dbReference>
<dbReference type="KEGG" id="obg:Verru16b_01455"/>
<dbReference type="GO" id="GO:0050661">
    <property type="term" value="F:NADP binding"/>
    <property type="evidence" value="ECO:0007669"/>
    <property type="project" value="InterPro"/>
</dbReference>
<dbReference type="PANTHER" id="PTHR43060">
    <property type="entry name" value="3-HYDROXYISOBUTYRATE DEHYDROGENASE-LIKE 1, MITOCHONDRIAL-RELATED"/>
    <property type="match status" value="1"/>
</dbReference>